<protein>
    <submittedName>
        <fullName evidence="1">Uncharacterized protein</fullName>
    </submittedName>
</protein>
<name>A0AAU0EZI7_9FLAO</name>
<dbReference type="AlphaFoldDB" id="A0AAU0EZI7"/>
<dbReference type="EMBL" id="CP136426">
    <property type="protein sequence ID" value="WOC50787.1"/>
    <property type="molecule type" value="Genomic_DNA"/>
</dbReference>
<organism evidence="1 2">
    <name type="scientific">Bergeyella porcorum</name>
    <dbReference type="NCBI Taxonomy" id="1735111"/>
    <lineage>
        <taxon>Bacteria</taxon>
        <taxon>Pseudomonadati</taxon>
        <taxon>Bacteroidota</taxon>
        <taxon>Flavobacteriia</taxon>
        <taxon>Flavobacteriales</taxon>
        <taxon>Weeksellaceae</taxon>
        <taxon>Bergeyella</taxon>
    </lineage>
</organism>
<evidence type="ECO:0000313" key="1">
    <source>
        <dbReference type="EMBL" id="WOC50787.1"/>
    </source>
</evidence>
<sequence>MIFESSKFGILFGLKNLKPFIFSIEGIELFYLG</sequence>
<evidence type="ECO:0000313" key="2">
    <source>
        <dbReference type="Proteomes" id="UP001432059"/>
    </source>
</evidence>
<gene>
    <name evidence="1" type="ORF">BPO_0140</name>
</gene>
<dbReference type="KEGG" id="bpor:BPO_0140"/>
<keyword evidence="2" id="KW-1185">Reference proteome</keyword>
<reference evidence="1" key="1">
    <citation type="submission" date="2023-10" db="EMBL/GenBank/DDBJ databases">
        <title>Characterization and whole genome sequencing of a novel strain of Bergeyella porcorum QD2021 isolated from pig.</title>
        <authorList>
            <person name="Liu G."/>
            <person name="Chen C."/>
            <person name="Han X."/>
        </authorList>
    </citation>
    <scope>NUCLEOTIDE SEQUENCE</scope>
    <source>
        <strain evidence="1">QD2021</strain>
    </source>
</reference>
<proteinExistence type="predicted"/>
<accession>A0AAU0EZI7</accession>
<dbReference type="Proteomes" id="UP001432059">
    <property type="component" value="Chromosome"/>
</dbReference>